<dbReference type="RefSeq" id="WP_248563791.1">
    <property type="nucleotide sequence ID" value="NZ_AP025698.1"/>
</dbReference>
<evidence type="ECO:0000313" key="2">
    <source>
        <dbReference type="Proteomes" id="UP000831817"/>
    </source>
</evidence>
<gene>
    <name evidence="1" type="ORF">MTTB_08130</name>
</gene>
<proteinExistence type="predicted"/>
<accession>A0ABM7YD68</accession>
<reference evidence="1 2" key="1">
    <citation type="submission" date="2022-04" db="EMBL/GenBank/DDBJ databases">
        <title>Complete genome of Methanothermobacter tenebrarum strain RMAS.</title>
        <authorList>
            <person name="Nakamura K."/>
            <person name="Oshima K."/>
            <person name="Hattori M."/>
            <person name="Kamagata Y."/>
            <person name="Takamizawa K."/>
        </authorList>
    </citation>
    <scope>NUCLEOTIDE SEQUENCE [LARGE SCALE GENOMIC DNA]</scope>
    <source>
        <strain evidence="1 2">RMAS</strain>
    </source>
</reference>
<dbReference type="GeneID" id="71965333"/>
<dbReference type="PROSITE" id="PS51257">
    <property type="entry name" value="PROKAR_LIPOPROTEIN"/>
    <property type="match status" value="1"/>
</dbReference>
<keyword evidence="2" id="KW-1185">Reference proteome</keyword>
<sequence>MKRGLLLALIILITVSFSGCISNISEINKLSGDINQHLKKGDEYYNEAAEDVNNYRLDSALEKCESASSEYNAARLLTSEAMAYANELGDQVFIEYLKLVLAEIDAKLNATSELKNAIQLLNIDEITSANNSLDLANKFMYQAKDYERQREELVNKNPQKFNI</sequence>
<name>A0ABM7YD68_9EURY</name>
<evidence type="ECO:0008006" key="3">
    <source>
        <dbReference type="Google" id="ProtNLM"/>
    </source>
</evidence>
<dbReference type="Proteomes" id="UP000831817">
    <property type="component" value="Chromosome"/>
</dbReference>
<evidence type="ECO:0000313" key="1">
    <source>
        <dbReference type="EMBL" id="BDH79434.1"/>
    </source>
</evidence>
<protein>
    <recommendedName>
        <fullName evidence="3">DUF4398 domain-containing protein</fullName>
    </recommendedName>
</protein>
<dbReference type="EMBL" id="AP025698">
    <property type="protein sequence ID" value="BDH79434.1"/>
    <property type="molecule type" value="Genomic_DNA"/>
</dbReference>
<organism evidence="1 2">
    <name type="scientific">Methanothermobacter tenebrarum</name>
    <dbReference type="NCBI Taxonomy" id="680118"/>
    <lineage>
        <taxon>Archaea</taxon>
        <taxon>Methanobacteriati</taxon>
        <taxon>Methanobacteriota</taxon>
        <taxon>Methanomada group</taxon>
        <taxon>Methanobacteria</taxon>
        <taxon>Methanobacteriales</taxon>
        <taxon>Methanobacteriaceae</taxon>
        <taxon>Methanothermobacter</taxon>
    </lineage>
</organism>